<gene>
    <name evidence="1" type="ORF">SMN809_LOCUS65078</name>
</gene>
<comment type="caution">
    <text evidence="1">The sequence shown here is derived from an EMBL/GenBank/DDBJ whole genome shotgun (WGS) entry which is preliminary data.</text>
</comment>
<evidence type="ECO:0000313" key="1">
    <source>
        <dbReference type="EMBL" id="CAF5166859.1"/>
    </source>
</evidence>
<name>A0A8S3GQL7_9BILA</name>
<accession>A0A8S3GQL7</accession>
<dbReference type="EMBL" id="CAJOBI010303689">
    <property type="protein sequence ID" value="CAF5166859.1"/>
    <property type="molecule type" value="Genomic_DNA"/>
</dbReference>
<proteinExistence type="predicted"/>
<dbReference type="Proteomes" id="UP000676336">
    <property type="component" value="Unassembled WGS sequence"/>
</dbReference>
<evidence type="ECO:0000313" key="2">
    <source>
        <dbReference type="Proteomes" id="UP000676336"/>
    </source>
</evidence>
<dbReference type="AlphaFoldDB" id="A0A8S3GQL7"/>
<organism evidence="1 2">
    <name type="scientific">Rotaria magnacalcarata</name>
    <dbReference type="NCBI Taxonomy" id="392030"/>
    <lineage>
        <taxon>Eukaryota</taxon>
        <taxon>Metazoa</taxon>
        <taxon>Spiralia</taxon>
        <taxon>Gnathifera</taxon>
        <taxon>Rotifera</taxon>
        <taxon>Eurotatoria</taxon>
        <taxon>Bdelloidea</taxon>
        <taxon>Philodinida</taxon>
        <taxon>Philodinidae</taxon>
        <taxon>Rotaria</taxon>
    </lineage>
</organism>
<sequence>MNDDQQIVLKGPIISVQEAKQKYQLTAAIMQEKIHMQQCLLETPQSISTVECPATNIMPTAETSPCYNVMLSFCPEDSILCHQLANRLVDEGFSLSLSSDGRKLF</sequence>
<reference evidence="1" key="1">
    <citation type="submission" date="2021-02" db="EMBL/GenBank/DDBJ databases">
        <authorList>
            <person name="Nowell W R."/>
        </authorList>
    </citation>
    <scope>NUCLEOTIDE SEQUENCE</scope>
</reference>
<protein>
    <submittedName>
        <fullName evidence="1">Uncharacterized protein</fullName>
    </submittedName>
</protein>